<proteinExistence type="predicted"/>
<accession>A0A1E3G0B8</accession>
<dbReference type="OrthoDB" id="46524at2"/>
<gene>
    <name evidence="2" type="ORF">A4H02_09550</name>
</gene>
<feature type="transmembrane region" description="Helical" evidence="1">
    <location>
        <begin position="21"/>
        <end position="51"/>
    </location>
</feature>
<dbReference type="AlphaFoldDB" id="A0A1E3G0B8"/>
<evidence type="ECO:0000313" key="2">
    <source>
        <dbReference type="EMBL" id="ODN29665.1"/>
    </source>
</evidence>
<dbReference type="Proteomes" id="UP000094570">
    <property type="component" value="Unassembled WGS sequence"/>
</dbReference>
<keyword evidence="3" id="KW-1185">Reference proteome</keyword>
<keyword evidence="1" id="KW-0472">Membrane</keyword>
<feature type="transmembrane region" description="Helical" evidence="1">
    <location>
        <begin position="113"/>
        <end position="132"/>
    </location>
</feature>
<dbReference type="EMBL" id="LWAF01000028">
    <property type="protein sequence ID" value="ODN29665.1"/>
    <property type="molecule type" value="Genomic_DNA"/>
</dbReference>
<comment type="caution">
    <text evidence="2">The sequence shown here is derived from an EMBL/GenBank/DDBJ whole genome shotgun (WGS) entry which is preliminary data.</text>
</comment>
<reference evidence="3" key="1">
    <citation type="submission" date="2016-04" db="EMBL/GenBank/DDBJ databases">
        <title>The genome sequence project of a novel Fervidobacterium isolate from a hot spring in Thailand.</title>
        <authorList>
            <person name="Gonzalez J.M."/>
            <person name="Cuecas A."/>
            <person name="Kanoksilapatham W."/>
        </authorList>
    </citation>
    <scope>NUCLEOTIDE SEQUENCE [LARGE SCALE GENOMIC DNA]</scope>
    <source>
        <strain evidence="3">FC2004</strain>
    </source>
</reference>
<evidence type="ECO:0000256" key="1">
    <source>
        <dbReference type="SAM" id="Phobius"/>
    </source>
</evidence>
<keyword evidence="1" id="KW-0812">Transmembrane</keyword>
<feature type="transmembrane region" description="Helical" evidence="1">
    <location>
        <begin position="71"/>
        <end position="92"/>
    </location>
</feature>
<feature type="transmembrane region" description="Helical" evidence="1">
    <location>
        <begin position="152"/>
        <end position="172"/>
    </location>
</feature>
<keyword evidence="1" id="KW-1133">Transmembrane helix</keyword>
<evidence type="ECO:0000313" key="3">
    <source>
        <dbReference type="Proteomes" id="UP000094570"/>
    </source>
</evidence>
<organism evidence="2 3">
    <name type="scientific">Fervidobacterium thailandense</name>
    <dbReference type="NCBI Taxonomy" id="1008305"/>
    <lineage>
        <taxon>Bacteria</taxon>
        <taxon>Thermotogati</taxon>
        <taxon>Thermotogota</taxon>
        <taxon>Thermotogae</taxon>
        <taxon>Thermotogales</taxon>
        <taxon>Fervidobacteriaceae</taxon>
        <taxon>Fervidobacterium</taxon>
    </lineage>
</organism>
<protein>
    <recommendedName>
        <fullName evidence="4">DUF2232 domain-containing protein</fullName>
    </recommendedName>
</protein>
<evidence type="ECO:0008006" key="4">
    <source>
        <dbReference type="Google" id="ProtNLM"/>
    </source>
</evidence>
<dbReference type="RefSeq" id="WP_069293949.1">
    <property type="nucleotide sequence ID" value="NZ_CP140110.1"/>
</dbReference>
<sequence length="192" mass="22021">MERPNGMRKIQRTKRVVSSALLAALCTVILVLGYYTSAEWTAIFVVSFLLWIAYEIGGASLCFMTTVVTNVLAIVFIPNPAFLFTLAFISGYTPVRAILNKLNSPLAWGLRYLYFNLAFFSWFLLNTYVLGLEDILNFVQRYVSDGGTLSTVIVLIMLVGLEVMFFIYEILFQRFEKILRRRLTDFTDKFPM</sequence>
<name>A0A1E3G0B8_9BACT</name>